<feature type="coiled-coil region" evidence="1">
    <location>
        <begin position="231"/>
        <end position="265"/>
    </location>
</feature>
<feature type="coiled-coil region" evidence="1">
    <location>
        <begin position="135"/>
        <end position="183"/>
    </location>
</feature>
<evidence type="ECO:0000313" key="3">
    <source>
        <dbReference type="EMBL" id="KAF9409957.1"/>
    </source>
</evidence>
<feature type="compositionally biased region" description="Polar residues" evidence="2">
    <location>
        <begin position="458"/>
        <end position="478"/>
    </location>
</feature>
<dbReference type="SUPFAM" id="SSF57903">
    <property type="entry name" value="FYVE/PHD zinc finger"/>
    <property type="match status" value="1"/>
</dbReference>
<accession>A0A835L0K0</accession>
<dbReference type="InterPro" id="IPR013083">
    <property type="entry name" value="Znf_RING/FYVE/PHD"/>
</dbReference>
<feature type="region of interest" description="Disordered" evidence="2">
    <location>
        <begin position="455"/>
        <end position="491"/>
    </location>
</feature>
<protein>
    <recommendedName>
        <fullName evidence="5">PHD-type domain-containing protein</fullName>
    </recommendedName>
</protein>
<dbReference type="Gene3D" id="3.60.10.10">
    <property type="entry name" value="Endonuclease/exonuclease/phosphatase"/>
    <property type="match status" value="1"/>
</dbReference>
<gene>
    <name evidence="3" type="ORF">HW555_010817</name>
</gene>
<evidence type="ECO:0000256" key="1">
    <source>
        <dbReference type="SAM" id="Coils"/>
    </source>
</evidence>
<sequence>MPVLVVCYKCKQTVDIKKTALCSICNNRFEPDCDGYPEHTYRLMNQESKNKWRCKMCIRKKTTNPTEPSNITMRKIPRLPVTKTPLQTHTNKKESSPDQDSHVLTDYDASYEIDDTTPNKLSKSVDGTTTIISSVSEMQDTIAQMTIKLESTENELENTILENNDLKKQVNKLTQEINVLKSLCHSSTSKESSPISIDKKKIYSRLSQIVSSTPSSPRLTSNAERNNNFIYLHLQQNISALQKELQSAENEIKNLNTQIQDLKQSLRITPEEQTCSGNTSTSTSNPITLHQLKKPHIFGKTIRILGAQQCVGLAATLIHSRKTTQYEKYGVLAHTMPNAQSDTITKSCTNINLRPGDKIVISLGENDYNMGHPSSGNISEKHRGGTCILVKKGLRYKELPFIKTHASVNTFEACGIELENQKLVIICLYRTPQSDPNQFLSVTEAPPDPPLYSAIAQPKNSNSAHSLQRTQTPVTPISSHAHYTDMQNDSGRGMINGAMRSHREIVTTRTPLLAAHQESCV</sequence>
<proteinExistence type="predicted"/>
<comment type="caution">
    <text evidence="3">The sequence shown here is derived from an EMBL/GenBank/DDBJ whole genome shotgun (WGS) entry which is preliminary data.</text>
</comment>
<name>A0A835L0K0_SPOEX</name>
<dbReference type="AlphaFoldDB" id="A0A835L0K0"/>
<feature type="region of interest" description="Disordered" evidence="2">
    <location>
        <begin position="79"/>
        <end position="102"/>
    </location>
</feature>
<dbReference type="EMBL" id="JACKWZ010000287">
    <property type="protein sequence ID" value="KAF9409957.1"/>
    <property type="molecule type" value="Genomic_DNA"/>
</dbReference>
<feature type="compositionally biased region" description="Basic and acidic residues" evidence="2">
    <location>
        <begin position="91"/>
        <end position="102"/>
    </location>
</feature>
<dbReference type="Proteomes" id="UP000648187">
    <property type="component" value="Unassembled WGS sequence"/>
</dbReference>
<keyword evidence="1" id="KW-0175">Coiled coil</keyword>
<dbReference type="Gene3D" id="1.10.287.2610">
    <property type="match status" value="1"/>
</dbReference>
<reference evidence="3" key="1">
    <citation type="submission" date="2020-08" db="EMBL/GenBank/DDBJ databases">
        <title>Spodoptera exigua strain:BAW_Kor-Di-RS1 Genome sequencing and assembly.</title>
        <authorList>
            <person name="Kim J."/>
            <person name="Nam H.Y."/>
            <person name="Kwon M."/>
            <person name="Choi J.H."/>
            <person name="Cho S.R."/>
            <person name="Kim G.-H."/>
        </authorList>
    </citation>
    <scope>NUCLEOTIDE SEQUENCE</scope>
    <source>
        <strain evidence="3">BAW_Kor-Di-RS1</strain>
        <tissue evidence="3">Whole-body</tissue>
    </source>
</reference>
<evidence type="ECO:0008006" key="5">
    <source>
        <dbReference type="Google" id="ProtNLM"/>
    </source>
</evidence>
<dbReference type="Gene3D" id="3.30.40.10">
    <property type="entry name" value="Zinc/RING finger domain, C3HC4 (zinc finger)"/>
    <property type="match status" value="1"/>
</dbReference>
<evidence type="ECO:0000256" key="2">
    <source>
        <dbReference type="SAM" id="MobiDB-lite"/>
    </source>
</evidence>
<organism evidence="3 4">
    <name type="scientific">Spodoptera exigua</name>
    <name type="common">Beet armyworm</name>
    <name type="synonym">Noctua fulgens</name>
    <dbReference type="NCBI Taxonomy" id="7107"/>
    <lineage>
        <taxon>Eukaryota</taxon>
        <taxon>Metazoa</taxon>
        <taxon>Ecdysozoa</taxon>
        <taxon>Arthropoda</taxon>
        <taxon>Hexapoda</taxon>
        <taxon>Insecta</taxon>
        <taxon>Pterygota</taxon>
        <taxon>Neoptera</taxon>
        <taxon>Endopterygota</taxon>
        <taxon>Lepidoptera</taxon>
        <taxon>Glossata</taxon>
        <taxon>Ditrysia</taxon>
        <taxon>Noctuoidea</taxon>
        <taxon>Noctuidae</taxon>
        <taxon>Amphipyrinae</taxon>
        <taxon>Spodoptera</taxon>
    </lineage>
</organism>
<dbReference type="InterPro" id="IPR036691">
    <property type="entry name" value="Endo/exonu/phosph_ase_sf"/>
</dbReference>
<keyword evidence="4" id="KW-1185">Reference proteome</keyword>
<dbReference type="InterPro" id="IPR011011">
    <property type="entry name" value="Znf_FYVE_PHD"/>
</dbReference>
<evidence type="ECO:0000313" key="4">
    <source>
        <dbReference type="Proteomes" id="UP000648187"/>
    </source>
</evidence>